<sequence>MTYVSEESPACSYEEREDIDDTVILQKRTSKILNLFLRDAKPFVHDRSYPESALPHGHCQSTIGETAAWIGRQPPGQWLAVAVITTPTTNVGRLSTTDSVDEGFGCGGGIR</sequence>
<gene>
    <name evidence="1" type="ORF">CVT26_015465</name>
</gene>
<dbReference type="AlphaFoldDB" id="A0A409WM72"/>
<reference evidence="1 2" key="1">
    <citation type="journal article" date="2018" name="Evol. Lett.">
        <title>Horizontal gene cluster transfer increased hallucinogenic mushroom diversity.</title>
        <authorList>
            <person name="Reynolds H.T."/>
            <person name="Vijayakumar V."/>
            <person name="Gluck-Thaler E."/>
            <person name="Korotkin H.B."/>
            <person name="Matheny P.B."/>
            <person name="Slot J.C."/>
        </authorList>
    </citation>
    <scope>NUCLEOTIDE SEQUENCE [LARGE SCALE GENOMIC DNA]</scope>
    <source>
        <strain evidence="1 2">SRW20</strain>
    </source>
</reference>
<protein>
    <submittedName>
        <fullName evidence="1">Uncharacterized protein</fullName>
    </submittedName>
</protein>
<evidence type="ECO:0000313" key="2">
    <source>
        <dbReference type="Proteomes" id="UP000284706"/>
    </source>
</evidence>
<name>A0A409WM72_9AGAR</name>
<evidence type="ECO:0000313" key="1">
    <source>
        <dbReference type="EMBL" id="PPQ79615.1"/>
    </source>
</evidence>
<dbReference type="InParanoid" id="A0A409WM72"/>
<dbReference type="Proteomes" id="UP000284706">
    <property type="component" value="Unassembled WGS sequence"/>
</dbReference>
<organism evidence="1 2">
    <name type="scientific">Gymnopilus dilepis</name>
    <dbReference type="NCBI Taxonomy" id="231916"/>
    <lineage>
        <taxon>Eukaryota</taxon>
        <taxon>Fungi</taxon>
        <taxon>Dikarya</taxon>
        <taxon>Basidiomycota</taxon>
        <taxon>Agaricomycotina</taxon>
        <taxon>Agaricomycetes</taxon>
        <taxon>Agaricomycetidae</taxon>
        <taxon>Agaricales</taxon>
        <taxon>Agaricineae</taxon>
        <taxon>Hymenogastraceae</taxon>
        <taxon>Gymnopilus</taxon>
    </lineage>
</organism>
<comment type="caution">
    <text evidence="1">The sequence shown here is derived from an EMBL/GenBank/DDBJ whole genome shotgun (WGS) entry which is preliminary data.</text>
</comment>
<proteinExistence type="predicted"/>
<keyword evidence="2" id="KW-1185">Reference proteome</keyword>
<accession>A0A409WM72</accession>
<dbReference type="EMBL" id="NHYE01004996">
    <property type="protein sequence ID" value="PPQ79615.1"/>
    <property type="molecule type" value="Genomic_DNA"/>
</dbReference>